<sequence length="212" mass="23108">METLNLDMAVGLLTRLSKHRIEDEDGGTHWVTALPLLVQLKMAIANSAMQPTVKGAGGTPIPLAAEAYDLYYGSDGIVPVTSHHWWLLHAVHKGQGRGKVATELRAWAMAARSSVEAFTEAERIICGWRDAIEGLLIPTRRWEIVGACPECQVSRVVDREEDGHIFTKPALSVVYGPDGAISNGVCAECGAEWRGDNLRKLAWLVSVQGRLS</sequence>
<dbReference type="Proteomes" id="UP000295511">
    <property type="component" value="Unassembled WGS sequence"/>
</dbReference>
<feature type="domain" description="DUF7340" evidence="1">
    <location>
        <begin position="140"/>
        <end position="203"/>
    </location>
</feature>
<evidence type="ECO:0000259" key="1">
    <source>
        <dbReference type="Pfam" id="PF24029"/>
    </source>
</evidence>
<accession>A0A4R5KQ72</accession>
<dbReference type="InterPro" id="IPR055765">
    <property type="entry name" value="DUF7341"/>
</dbReference>
<dbReference type="EMBL" id="SMRU01000009">
    <property type="protein sequence ID" value="TDF96887.1"/>
    <property type="molecule type" value="Genomic_DNA"/>
</dbReference>
<protein>
    <submittedName>
        <fullName evidence="3">Uncharacterized protein</fullName>
    </submittedName>
</protein>
<evidence type="ECO:0000313" key="4">
    <source>
        <dbReference type="Proteomes" id="UP000295511"/>
    </source>
</evidence>
<keyword evidence="4" id="KW-1185">Reference proteome</keyword>
<proteinExistence type="predicted"/>
<dbReference type="Pfam" id="PF24030">
    <property type="entry name" value="DUF7341"/>
    <property type="match status" value="1"/>
</dbReference>
<reference evidence="3 4" key="1">
    <citation type="submission" date="2019-03" db="EMBL/GenBank/DDBJ databases">
        <title>Whole genome sequence of Arthrobacter sp JH1-1.</title>
        <authorList>
            <person name="Trinh H.N."/>
        </authorList>
    </citation>
    <scope>NUCLEOTIDE SEQUENCE [LARGE SCALE GENOMIC DNA]</scope>
    <source>
        <strain evidence="3 4">JH1-1</strain>
    </source>
</reference>
<gene>
    <name evidence="3" type="ORF">E1809_09195</name>
</gene>
<comment type="caution">
    <text evidence="3">The sequence shown here is derived from an EMBL/GenBank/DDBJ whole genome shotgun (WGS) entry which is preliminary data.</text>
</comment>
<evidence type="ECO:0000313" key="3">
    <source>
        <dbReference type="EMBL" id="TDF96887.1"/>
    </source>
</evidence>
<feature type="domain" description="DUF7341" evidence="2">
    <location>
        <begin position="5"/>
        <end position="136"/>
    </location>
</feature>
<dbReference type="OrthoDB" id="4945572at2"/>
<organism evidence="3 4">
    <name type="scientific">Arthrobacter terricola</name>
    <dbReference type="NCBI Taxonomy" id="2547396"/>
    <lineage>
        <taxon>Bacteria</taxon>
        <taxon>Bacillati</taxon>
        <taxon>Actinomycetota</taxon>
        <taxon>Actinomycetes</taxon>
        <taxon>Micrococcales</taxon>
        <taxon>Micrococcaceae</taxon>
        <taxon>Arthrobacter</taxon>
    </lineage>
</organism>
<dbReference type="RefSeq" id="WP_133203936.1">
    <property type="nucleotide sequence ID" value="NZ_SMRU01000009.1"/>
</dbReference>
<dbReference type="Pfam" id="PF24029">
    <property type="entry name" value="DUF7340"/>
    <property type="match status" value="1"/>
</dbReference>
<evidence type="ECO:0000259" key="2">
    <source>
        <dbReference type="Pfam" id="PF24030"/>
    </source>
</evidence>
<dbReference type="AlphaFoldDB" id="A0A4R5KQ72"/>
<dbReference type="InterPro" id="IPR055764">
    <property type="entry name" value="DUF7340"/>
</dbReference>
<name>A0A4R5KQ72_9MICC</name>